<evidence type="ECO:0000313" key="3">
    <source>
        <dbReference type="Proteomes" id="UP000324104"/>
    </source>
</evidence>
<evidence type="ECO:0000256" key="1">
    <source>
        <dbReference type="SAM" id="MobiDB-lite"/>
    </source>
</evidence>
<reference evidence="2 3" key="1">
    <citation type="submission" date="2019-08" db="EMBL/GenBank/DDBJ databases">
        <title>Archaea genome.</title>
        <authorList>
            <person name="Kajale S."/>
            <person name="Shouche Y."/>
            <person name="Deshpande N."/>
            <person name="Sharma A."/>
        </authorList>
    </citation>
    <scope>NUCLEOTIDE SEQUENCE [LARGE SCALE GENOMIC DNA]</scope>
    <source>
        <strain evidence="2 3">ESP3B_9</strain>
    </source>
</reference>
<comment type="caution">
    <text evidence="2">The sequence shown here is derived from an EMBL/GenBank/DDBJ whole genome shotgun (WGS) entry which is preliminary data.</text>
</comment>
<dbReference type="Proteomes" id="UP000324104">
    <property type="component" value="Unassembled WGS sequence"/>
</dbReference>
<keyword evidence="2" id="KW-0575">Peroxidase</keyword>
<dbReference type="CDD" id="cd03398">
    <property type="entry name" value="PAP2_haloperoxidase"/>
    <property type="match status" value="1"/>
</dbReference>
<feature type="compositionally biased region" description="Basic and acidic residues" evidence="1">
    <location>
        <begin position="7"/>
        <end position="32"/>
    </location>
</feature>
<sequence>MFNPRTRYVDTDRTGPETDRTALDRSSTERSSDGVVSSAGEDSSCSSTGEDDPSSRTATDARPSRSRRSVLGALGTAAVVGFAGCTEVLGTGVVPADEPLCLWNERFVEEIQHFRGGNFAPTRRGALLNVAMFDAANGVAAAAGDDHFEPYLVDPTDAPADASVLAAAAGAAHETMTELYGGEFDDDLQATLAAAEGGDVDAGEQWGRTVATVLLEHRDDEYATDIYIPCEEPTQPGCFRRDWNPVHARVEPWAMDSRDQFRSDGPPALESEAYADDWWEVYELGNDADDRPQEHVDVAAFWRGAAGSPRPPNMWNVITQKIVVDESLSVLEECRLFALLSLALADAGIAGSEAKYEYGFWRPRTAIHEADRDGNPETHADGTWAPLSVGGSPEYTSTLAAYGGAGCAVLEGVLGSGEYAFEFGSDIRTGTAGEDEGVVRSHDSLGDALEESIDSRIYLGNHFRSAMVDGREQGERIGEWLLENSLRPVE</sequence>
<dbReference type="AlphaFoldDB" id="A0A5D5ARR3"/>
<dbReference type="PANTHER" id="PTHR34599:SF1">
    <property type="entry name" value="PHOSPHATIDIC ACID PHOSPHATASE TYPE 2_HALOPEROXIDASE DOMAIN-CONTAINING PROTEIN"/>
    <property type="match status" value="1"/>
</dbReference>
<keyword evidence="3" id="KW-1185">Reference proteome</keyword>
<name>A0A5D5ARR3_9EURY</name>
<protein>
    <submittedName>
        <fullName evidence="2">Vanadium-dependent haloperoxidase</fullName>
    </submittedName>
</protein>
<dbReference type="RefSeq" id="WP_149079504.1">
    <property type="nucleotide sequence ID" value="NZ_VTAW01000001.1"/>
</dbReference>
<keyword evidence="2" id="KW-0560">Oxidoreductase</keyword>
<dbReference type="SUPFAM" id="SSF48317">
    <property type="entry name" value="Acid phosphatase/Vanadium-dependent haloperoxidase"/>
    <property type="match status" value="1"/>
</dbReference>
<organism evidence="2 3">
    <name type="scientific">Natrialba swarupiae</name>
    <dbReference type="NCBI Taxonomy" id="2448032"/>
    <lineage>
        <taxon>Archaea</taxon>
        <taxon>Methanobacteriati</taxon>
        <taxon>Methanobacteriota</taxon>
        <taxon>Stenosarchaea group</taxon>
        <taxon>Halobacteria</taxon>
        <taxon>Halobacteriales</taxon>
        <taxon>Natrialbaceae</taxon>
        <taxon>Natrialba</taxon>
    </lineage>
</organism>
<dbReference type="EMBL" id="VTAW01000001">
    <property type="protein sequence ID" value="TYT63697.1"/>
    <property type="molecule type" value="Genomic_DNA"/>
</dbReference>
<evidence type="ECO:0000313" key="2">
    <source>
        <dbReference type="EMBL" id="TYT63697.1"/>
    </source>
</evidence>
<dbReference type="GO" id="GO:0004601">
    <property type="term" value="F:peroxidase activity"/>
    <property type="evidence" value="ECO:0007669"/>
    <property type="project" value="UniProtKB-KW"/>
</dbReference>
<gene>
    <name evidence="2" type="ORF">FYC77_00260</name>
</gene>
<dbReference type="InterPro" id="IPR052559">
    <property type="entry name" value="V-haloperoxidase"/>
</dbReference>
<dbReference type="PANTHER" id="PTHR34599">
    <property type="entry name" value="PEROXIDASE-RELATED"/>
    <property type="match status" value="1"/>
</dbReference>
<dbReference type="Gene3D" id="1.10.606.20">
    <property type="match status" value="1"/>
</dbReference>
<proteinExistence type="predicted"/>
<dbReference type="InterPro" id="IPR036938">
    <property type="entry name" value="PAP2/HPO_sf"/>
</dbReference>
<feature type="region of interest" description="Disordered" evidence="1">
    <location>
        <begin position="1"/>
        <end position="67"/>
    </location>
</feature>
<accession>A0A5D5ARR3</accession>